<dbReference type="PANTHER" id="PTHR43636:SF2">
    <property type="entry name" value="ELONGATION FACTOR G, MITOCHONDRIAL"/>
    <property type="match status" value="1"/>
</dbReference>
<dbReference type="Proteomes" id="UP000638648">
    <property type="component" value="Unassembled WGS sequence"/>
</dbReference>
<dbReference type="CDD" id="cd04168">
    <property type="entry name" value="TetM_like"/>
    <property type="match status" value="1"/>
</dbReference>
<dbReference type="InterPro" id="IPR014721">
    <property type="entry name" value="Ribsml_uS5_D2-typ_fold_subgr"/>
</dbReference>
<dbReference type="InterPro" id="IPR035647">
    <property type="entry name" value="EFG_III/V"/>
</dbReference>
<dbReference type="PRINTS" id="PR01037">
    <property type="entry name" value="TCRTETOQM"/>
</dbReference>
<keyword evidence="1" id="KW-0547">Nucleotide-binding</keyword>
<dbReference type="Pfam" id="PF00009">
    <property type="entry name" value="GTP_EFTU"/>
    <property type="match status" value="1"/>
</dbReference>
<dbReference type="RefSeq" id="WP_192755354.1">
    <property type="nucleotide sequence ID" value="NZ_BAABJL010000005.1"/>
</dbReference>
<dbReference type="Gene3D" id="2.40.30.10">
    <property type="entry name" value="Translation factors"/>
    <property type="match status" value="1"/>
</dbReference>
<feature type="compositionally biased region" description="Basic and acidic residues" evidence="4">
    <location>
        <begin position="622"/>
        <end position="650"/>
    </location>
</feature>
<keyword evidence="3" id="KW-0342">GTP-binding</keyword>
<evidence type="ECO:0000313" key="6">
    <source>
        <dbReference type="EMBL" id="MBE1612274.1"/>
    </source>
</evidence>
<dbReference type="InterPro" id="IPR009000">
    <property type="entry name" value="Transl_B-barrel_sf"/>
</dbReference>
<dbReference type="AlphaFoldDB" id="A0A927REK4"/>
<evidence type="ECO:0000256" key="4">
    <source>
        <dbReference type="SAM" id="MobiDB-lite"/>
    </source>
</evidence>
<dbReference type="PROSITE" id="PS00301">
    <property type="entry name" value="G_TR_1"/>
    <property type="match status" value="1"/>
</dbReference>
<dbReference type="PANTHER" id="PTHR43636">
    <property type="entry name" value="ELONGATION FACTOR G, MITOCHONDRIAL"/>
    <property type="match status" value="1"/>
</dbReference>
<dbReference type="SUPFAM" id="SSF54211">
    <property type="entry name" value="Ribosomal protein S5 domain 2-like"/>
    <property type="match status" value="1"/>
</dbReference>
<accession>A0A927REK4</accession>
<dbReference type="InterPro" id="IPR027417">
    <property type="entry name" value="P-loop_NTPase"/>
</dbReference>
<evidence type="ECO:0000256" key="2">
    <source>
        <dbReference type="ARBA" id="ARBA00022917"/>
    </source>
</evidence>
<reference evidence="6" key="1">
    <citation type="submission" date="2020-10" db="EMBL/GenBank/DDBJ databases">
        <title>Sequencing the genomes of 1000 actinobacteria strains.</title>
        <authorList>
            <person name="Klenk H.-P."/>
        </authorList>
    </citation>
    <scope>NUCLEOTIDE SEQUENCE</scope>
    <source>
        <strain evidence="6">DSM 45354</strain>
    </source>
</reference>
<feature type="domain" description="Tr-type G" evidence="5">
    <location>
        <begin position="1"/>
        <end position="250"/>
    </location>
</feature>
<dbReference type="SUPFAM" id="SSF50447">
    <property type="entry name" value="Translation proteins"/>
    <property type="match status" value="1"/>
</dbReference>
<dbReference type="InterPro" id="IPR020568">
    <property type="entry name" value="Ribosomal_Su5_D2-typ_SF"/>
</dbReference>
<dbReference type="InterPro" id="IPR005517">
    <property type="entry name" value="Transl_elong_EFG/EF2_IV"/>
</dbReference>
<evidence type="ECO:0000256" key="1">
    <source>
        <dbReference type="ARBA" id="ARBA00022741"/>
    </source>
</evidence>
<dbReference type="EMBL" id="JADBEM010000001">
    <property type="protein sequence ID" value="MBE1612274.1"/>
    <property type="molecule type" value="Genomic_DNA"/>
</dbReference>
<dbReference type="InterPro" id="IPR005225">
    <property type="entry name" value="Small_GTP-bd"/>
</dbReference>
<dbReference type="GO" id="GO:0003924">
    <property type="term" value="F:GTPase activity"/>
    <property type="evidence" value="ECO:0007669"/>
    <property type="project" value="InterPro"/>
</dbReference>
<dbReference type="SMART" id="SM00889">
    <property type="entry name" value="EFG_IV"/>
    <property type="match status" value="1"/>
</dbReference>
<protein>
    <submittedName>
        <fullName evidence="6">Ribosomal protection tetracycline resistance protein</fullName>
    </submittedName>
</protein>
<dbReference type="Gene3D" id="3.30.230.10">
    <property type="match status" value="1"/>
</dbReference>
<dbReference type="GO" id="GO:0005737">
    <property type="term" value="C:cytoplasm"/>
    <property type="evidence" value="ECO:0007669"/>
    <property type="project" value="UniProtKB-ARBA"/>
</dbReference>
<evidence type="ECO:0000256" key="3">
    <source>
        <dbReference type="ARBA" id="ARBA00023134"/>
    </source>
</evidence>
<sequence>MPTLNIGILAHVDAGKTSLTERLLFDTGAIDRLGSVDAGDTQTDSNEIERRRGITIRSAVAPFRIGDLQVNLIDTPGHPDFIAEVERALSVLDGAVLVLSAVEGVQAQTRVLMRTLRQLRLPTLVFANKVDRMGARDESLLSDVRRKLSLPVVPMNSVQRIGTRTAHAAPPSPDDAAHRARLTEILAENDDSLLEALVADDLPAYDTLLRALAAQTAGGLLNPLYFGSALTGEGVATLLDGIGRFLPRARTDGDGLRGTVFAIERGRSGEKFAFLRMYAGELRERQRVTVHRPHPDGGVGEYAGQITFLRRVGAAPGDARHAGPGSIARIGGLPDVRVGDEFGSGAGLGRLGPQVRFAPPRLETLVHAGEPGQAGRLHAALVNLADQDPLIQTRTTPDGGTSVLLYGEVQKEVIAATLARDFGVEAIFEPSHTIHVERVTGVGAAFEPMGGGPGEFCATIGLRVEPAEPGAGVVYRMEVELGSLPLAYHRAIEETVRSALTQGRYGWSVPDCRVTLTHSGFSSAGSTAADFRHLTPLVLMRALDQAGTRVHEPLDAFELEVPADTLSAVTRQLTAAGAAIRDTAADQASWQLSGGIPARQVHAFQQQLPELTHGEGVWWSRPDGDRPAPEPAPRRARTDGNPFDRDEYLRHLTSGGSGG</sequence>
<dbReference type="GO" id="GO:0005525">
    <property type="term" value="F:GTP binding"/>
    <property type="evidence" value="ECO:0007669"/>
    <property type="project" value="UniProtKB-KW"/>
</dbReference>
<dbReference type="InterPro" id="IPR000640">
    <property type="entry name" value="EFG_V-like"/>
</dbReference>
<name>A0A927REK4_9ACTN</name>
<evidence type="ECO:0000313" key="7">
    <source>
        <dbReference type="Proteomes" id="UP000638648"/>
    </source>
</evidence>
<dbReference type="SUPFAM" id="SSF54980">
    <property type="entry name" value="EF-G C-terminal domain-like"/>
    <property type="match status" value="2"/>
</dbReference>
<feature type="region of interest" description="Disordered" evidence="4">
    <location>
        <begin position="614"/>
        <end position="659"/>
    </location>
</feature>
<dbReference type="PRINTS" id="PR00315">
    <property type="entry name" value="ELONGATNFCT"/>
</dbReference>
<dbReference type="Pfam" id="PF03764">
    <property type="entry name" value="EFG_IV"/>
    <property type="match status" value="1"/>
</dbReference>
<comment type="caution">
    <text evidence="6">The sequence shown here is derived from an EMBL/GenBank/DDBJ whole genome shotgun (WGS) entry which is preliminary data.</text>
</comment>
<dbReference type="InterPro" id="IPR000795">
    <property type="entry name" value="T_Tr_GTP-bd_dom"/>
</dbReference>
<dbReference type="Pfam" id="PF00679">
    <property type="entry name" value="EFG_C"/>
    <property type="match status" value="1"/>
</dbReference>
<dbReference type="NCBIfam" id="TIGR00231">
    <property type="entry name" value="small_GTP"/>
    <property type="match status" value="1"/>
</dbReference>
<dbReference type="GO" id="GO:0003746">
    <property type="term" value="F:translation elongation factor activity"/>
    <property type="evidence" value="ECO:0007669"/>
    <property type="project" value="TreeGrafter"/>
</dbReference>
<evidence type="ECO:0000259" key="5">
    <source>
        <dbReference type="PROSITE" id="PS51722"/>
    </source>
</evidence>
<keyword evidence="7" id="KW-1185">Reference proteome</keyword>
<dbReference type="InterPro" id="IPR031157">
    <property type="entry name" value="G_TR_CS"/>
</dbReference>
<dbReference type="PROSITE" id="PS51722">
    <property type="entry name" value="G_TR_2"/>
    <property type="match status" value="1"/>
</dbReference>
<gene>
    <name evidence="6" type="ORF">HEB94_009122</name>
</gene>
<dbReference type="Gene3D" id="3.30.70.870">
    <property type="entry name" value="Elongation Factor G (Translational Gtpase), domain 3"/>
    <property type="match status" value="1"/>
</dbReference>
<dbReference type="FunFam" id="3.40.50.300:FF:002549">
    <property type="entry name" value="Tetracycline resistance protein, GTP-binding elongation family"/>
    <property type="match status" value="1"/>
</dbReference>
<dbReference type="SUPFAM" id="SSF52540">
    <property type="entry name" value="P-loop containing nucleoside triphosphate hydrolases"/>
    <property type="match status" value="1"/>
</dbReference>
<dbReference type="Gene3D" id="3.40.50.300">
    <property type="entry name" value="P-loop containing nucleotide triphosphate hydrolases"/>
    <property type="match status" value="1"/>
</dbReference>
<proteinExistence type="predicted"/>
<organism evidence="6 7">
    <name type="scientific">Actinopolymorpha pittospori</name>
    <dbReference type="NCBI Taxonomy" id="648752"/>
    <lineage>
        <taxon>Bacteria</taxon>
        <taxon>Bacillati</taxon>
        <taxon>Actinomycetota</taxon>
        <taxon>Actinomycetes</taxon>
        <taxon>Propionibacteriales</taxon>
        <taxon>Actinopolymorphaceae</taxon>
        <taxon>Actinopolymorpha</taxon>
    </lineage>
</organism>
<keyword evidence="2" id="KW-0648">Protein biosynthesis</keyword>